<evidence type="ECO:0000313" key="1">
    <source>
        <dbReference type="EMBL" id="MBX73526.1"/>
    </source>
</evidence>
<dbReference type="EMBL" id="GGEC01093042">
    <property type="protein sequence ID" value="MBX73526.1"/>
    <property type="molecule type" value="Transcribed_RNA"/>
</dbReference>
<proteinExistence type="predicted"/>
<reference evidence="1" key="1">
    <citation type="submission" date="2018-02" db="EMBL/GenBank/DDBJ databases">
        <title>Rhizophora mucronata_Transcriptome.</title>
        <authorList>
            <person name="Meera S.P."/>
            <person name="Sreeshan A."/>
            <person name="Augustine A."/>
        </authorList>
    </citation>
    <scope>NUCLEOTIDE SEQUENCE</scope>
    <source>
        <tissue evidence="1">Leaf</tissue>
    </source>
</reference>
<organism evidence="1">
    <name type="scientific">Rhizophora mucronata</name>
    <name type="common">Asiatic mangrove</name>
    <dbReference type="NCBI Taxonomy" id="61149"/>
    <lineage>
        <taxon>Eukaryota</taxon>
        <taxon>Viridiplantae</taxon>
        <taxon>Streptophyta</taxon>
        <taxon>Embryophyta</taxon>
        <taxon>Tracheophyta</taxon>
        <taxon>Spermatophyta</taxon>
        <taxon>Magnoliopsida</taxon>
        <taxon>eudicotyledons</taxon>
        <taxon>Gunneridae</taxon>
        <taxon>Pentapetalae</taxon>
        <taxon>rosids</taxon>
        <taxon>fabids</taxon>
        <taxon>Malpighiales</taxon>
        <taxon>Rhizophoraceae</taxon>
        <taxon>Rhizophora</taxon>
    </lineage>
</organism>
<sequence length="43" mass="4779">MKIHGEKNLMLVQVTLLPILSKSGCFNDFSLQSNKIVTVSWTG</sequence>
<name>A0A2P2R2M9_RHIMU</name>
<protein>
    <submittedName>
        <fullName evidence="1">Uncharacterized protein</fullName>
    </submittedName>
</protein>
<accession>A0A2P2R2M9</accession>
<dbReference type="AlphaFoldDB" id="A0A2P2R2M9"/>